<dbReference type="Gene3D" id="3.30.379.10">
    <property type="entry name" value="Chitobiase/beta-hexosaminidase domain 2-like"/>
    <property type="match status" value="2"/>
</dbReference>
<dbReference type="Proteomes" id="UP000678393">
    <property type="component" value="Unassembled WGS sequence"/>
</dbReference>
<dbReference type="EC" id="3.2.1.52" evidence="3"/>
<gene>
    <name evidence="6" type="ORF">CUNI_LOCUS6405</name>
</gene>
<evidence type="ECO:0000256" key="4">
    <source>
        <dbReference type="ARBA" id="ARBA00022801"/>
    </source>
</evidence>
<feature type="domain" description="Glycoside hydrolase family 20 catalytic" evidence="5">
    <location>
        <begin position="243"/>
        <end position="396"/>
    </location>
</feature>
<organism evidence="6 7">
    <name type="scientific">Candidula unifasciata</name>
    <dbReference type="NCBI Taxonomy" id="100452"/>
    <lineage>
        <taxon>Eukaryota</taxon>
        <taxon>Metazoa</taxon>
        <taxon>Spiralia</taxon>
        <taxon>Lophotrochozoa</taxon>
        <taxon>Mollusca</taxon>
        <taxon>Gastropoda</taxon>
        <taxon>Heterobranchia</taxon>
        <taxon>Euthyneura</taxon>
        <taxon>Panpulmonata</taxon>
        <taxon>Eupulmonata</taxon>
        <taxon>Stylommatophora</taxon>
        <taxon>Helicina</taxon>
        <taxon>Helicoidea</taxon>
        <taxon>Geomitridae</taxon>
        <taxon>Candidula</taxon>
    </lineage>
</organism>
<dbReference type="GO" id="GO:0005764">
    <property type="term" value="C:lysosome"/>
    <property type="evidence" value="ECO:0007669"/>
    <property type="project" value="TreeGrafter"/>
</dbReference>
<dbReference type="GO" id="GO:0016020">
    <property type="term" value="C:membrane"/>
    <property type="evidence" value="ECO:0007669"/>
    <property type="project" value="TreeGrafter"/>
</dbReference>
<dbReference type="InterPro" id="IPR017853">
    <property type="entry name" value="GH"/>
</dbReference>
<dbReference type="InterPro" id="IPR029018">
    <property type="entry name" value="Hex-like_dom2"/>
</dbReference>
<feature type="domain" description="Glycoside hydrolase family 20 catalytic" evidence="5">
    <location>
        <begin position="139"/>
        <end position="232"/>
    </location>
</feature>
<dbReference type="SUPFAM" id="SSF55545">
    <property type="entry name" value="beta-N-acetylhexosaminidase-like domain"/>
    <property type="match status" value="1"/>
</dbReference>
<comment type="catalytic activity">
    <reaction evidence="1">
        <text>Hydrolysis of terminal non-reducing N-acetyl-D-hexosamine residues in N-acetyl-beta-D-hexosaminides.</text>
        <dbReference type="EC" id="3.2.1.52"/>
    </reaction>
</comment>
<dbReference type="PANTHER" id="PTHR22600">
    <property type="entry name" value="BETA-HEXOSAMINIDASE"/>
    <property type="match status" value="1"/>
</dbReference>
<dbReference type="PANTHER" id="PTHR22600:SF21">
    <property type="entry name" value="BETA-HEXOSAMINIDASE A"/>
    <property type="match status" value="1"/>
</dbReference>
<dbReference type="AlphaFoldDB" id="A0A8S3YUL4"/>
<evidence type="ECO:0000259" key="5">
    <source>
        <dbReference type="Pfam" id="PF00728"/>
    </source>
</evidence>
<dbReference type="GO" id="GO:0030203">
    <property type="term" value="P:glycosaminoglycan metabolic process"/>
    <property type="evidence" value="ECO:0007669"/>
    <property type="project" value="TreeGrafter"/>
</dbReference>
<protein>
    <recommendedName>
        <fullName evidence="3">beta-N-acetylhexosaminidase</fullName>
        <ecNumber evidence="3">3.2.1.52</ecNumber>
    </recommendedName>
</protein>
<dbReference type="GO" id="GO:0006689">
    <property type="term" value="P:ganglioside catabolic process"/>
    <property type="evidence" value="ECO:0007669"/>
    <property type="project" value="TreeGrafter"/>
</dbReference>
<evidence type="ECO:0000313" key="7">
    <source>
        <dbReference type="Proteomes" id="UP000678393"/>
    </source>
</evidence>
<dbReference type="PIRSF" id="PIRSF001093">
    <property type="entry name" value="B-hxosamndse_ab_euk"/>
    <property type="match status" value="1"/>
</dbReference>
<comment type="caution">
    <text evidence="6">The sequence shown here is derived from an EMBL/GenBank/DDBJ whole genome shotgun (WGS) entry which is preliminary data.</text>
</comment>
<evidence type="ECO:0000256" key="3">
    <source>
        <dbReference type="ARBA" id="ARBA00012663"/>
    </source>
</evidence>
<dbReference type="Gene3D" id="3.20.20.80">
    <property type="entry name" value="Glycosidases"/>
    <property type="match status" value="2"/>
</dbReference>
<proteinExistence type="inferred from homology"/>
<evidence type="ECO:0000313" key="6">
    <source>
        <dbReference type="EMBL" id="CAG5120847.1"/>
    </source>
</evidence>
<accession>A0A8S3YUL4</accession>
<evidence type="ECO:0000256" key="1">
    <source>
        <dbReference type="ARBA" id="ARBA00001231"/>
    </source>
</evidence>
<dbReference type="InterPro" id="IPR015883">
    <property type="entry name" value="Glyco_hydro_20_cat"/>
</dbReference>
<dbReference type="EMBL" id="CAJHNH020000975">
    <property type="protein sequence ID" value="CAG5120847.1"/>
    <property type="molecule type" value="Genomic_DNA"/>
</dbReference>
<dbReference type="GO" id="GO:0004563">
    <property type="term" value="F:beta-N-acetylhexosaminidase activity"/>
    <property type="evidence" value="ECO:0007669"/>
    <property type="project" value="UniProtKB-EC"/>
</dbReference>
<dbReference type="GO" id="GO:0005975">
    <property type="term" value="P:carbohydrate metabolic process"/>
    <property type="evidence" value="ECO:0007669"/>
    <property type="project" value="InterPro"/>
</dbReference>
<dbReference type="PRINTS" id="PR00738">
    <property type="entry name" value="GLHYDRLASE20"/>
</dbReference>
<dbReference type="OrthoDB" id="428480at2759"/>
<dbReference type="Pfam" id="PF00728">
    <property type="entry name" value="Glyco_hydro_20"/>
    <property type="match status" value="2"/>
</dbReference>
<sequence>MLRKVKTGILGAEWQASLERSRVMSILWIFSPGYTGMVGYEQPWPLPRLYQPTTTVLELDVENFQFQTRGPGCPLLTAAFSRYYQLTFDDLTVAPTPVLQAREVWGALRGLETFSQLVYRLDTGEFVVNQTFIQDSPRFAHRGLLLDTSRHFLSKHVLLQNLDAMAQNKLNVFHWHIVDDQSFPYVSQTFADLSLQGAYNPQSHVYTPSDVAEVIEYARILGIRTLVEFDSPVLLCWYSGIMKSNPAVQQFMLQKGFGTDYAQLEQYYMQNLLDIVGGLDKGYIIWQEVIDNGVKVRPDTVVHVWKDGWQKEMNNVTAQGYKTLLSSCWYLNYIAYGDDWVSYYNCEPLNFNGTEQQKSLVVGGEACMWGEYVDNTNLISRTWPRASAVAERLWSPASVNDYRTATARFSENRCRLVRRGLAAEDVVGPGFCDTEYLN</sequence>
<keyword evidence="4" id="KW-0378">Hydrolase</keyword>
<dbReference type="InterPro" id="IPR025705">
    <property type="entry name" value="Beta_hexosaminidase_sua/sub"/>
</dbReference>
<comment type="similarity">
    <text evidence="2">Belongs to the glycosyl hydrolase 20 family.</text>
</comment>
<evidence type="ECO:0000256" key="2">
    <source>
        <dbReference type="ARBA" id="ARBA00006285"/>
    </source>
</evidence>
<keyword evidence="7" id="KW-1185">Reference proteome</keyword>
<name>A0A8S3YUL4_9EUPU</name>
<dbReference type="SUPFAM" id="SSF51445">
    <property type="entry name" value="(Trans)glycosidases"/>
    <property type="match status" value="1"/>
</dbReference>
<reference evidence="6" key="1">
    <citation type="submission" date="2021-04" db="EMBL/GenBank/DDBJ databases">
        <authorList>
            <consortium name="Molecular Ecology Group"/>
        </authorList>
    </citation>
    <scope>NUCLEOTIDE SEQUENCE</scope>
</reference>